<evidence type="ECO:0000256" key="4">
    <source>
        <dbReference type="ARBA" id="ARBA00022840"/>
    </source>
</evidence>
<dbReference type="PANTHER" id="PTHR42711">
    <property type="entry name" value="ABC TRANSPORTER ATP-BINDING PROTEIN"/>
    <property type="match status" value="1"/>
</dbReference>
<dbReference type="GO" id="GO:0046677">
    <property type="term" value="P:response to antibiotic"/>
    <property type="evidence" value="ECO:0007669"/>
    <property type="project" value="UniProtKB-KW"/>
</dbReference>
<evidence type="ECO:0000256" key="2">
    <source>
        <dbReference type="ARBA" id="ARBA00022448"/>
    </source>
</evidence>
<keyword evidence="9" id="KW-1185">Reference proteome</keyword>
<dbReference type="InterPro" id="IPR027417">
    <property type="entry name" value="P-loop_NTPase"/>
</dbReference>
<dbReference type="InterPro" id="IPR050763">
    <property type="entry name" value="ABC_transporter_ATP-binding"/>
</dbReference>
<dbReference type="InterPro" id="IPR003593">
    <property type="entry name" value="AAA+_ATPase"/>
</dbReference>
<organism evidence="8 9">
    <name type="scientific">Labedella populi</name>
    <dbReference type="NCBI Taxonomy" id="2498850"/>
    <lineage>
        <taxon>Bacteria</taxon>
        <taxon>Bacillati</taxon>
        <taxon>Actinomycetota</taxon>
        <taxon>Actinomycetes</taxon>
        <taxon>Micrococcales</taxon>
        <taxon>Microbacteriaceae</taxon>
        <taxon>Labedella</taxon>
    </lineage>
</organism>
<dbReference type="RefSeq" id="WP_128498245.1">
    <property type="nucleotide sequence ID" value="NZ_RZNC01000002.1"/>
</dbReference>
<gene>
    <name evidence="8" type="ORF">ELQ92_06790</name>
</gene>
<sequence length="280" mass="29136">MTDAAPDSVVPDPAVPETLAPSPGSAPPIAVPALEIRGLRKAFGAKVAVDGLDLTVPTGSFYGLVGPNGAGKTTTLSMATGLLRPDAGTIHILGTDVWRDTVKAKSLVGVLSDGIALFDRLTGEQLITYHGLLHGMDRETVAQRTGELLDLLDLRSAGGTLVVDYSAGMTKKIALGAALVHAPRLLVLDEPFESVDPVSAANIRDLLAGYVHGGGTVIVSSHSMDLVQRMCDHVAIIGSGRQLAAGTTDEVRAGSTLEDRFVELVGGRHHSEGPSWLRTS</sequence>
<feature type="compositionally biased region" description="Low complexity" evidence="6">
    <location>
        <begin position="1"/>
        <end position="16"/>
    </location>
</feature>
<evidence type="ECO:0000256" key="5">
    <source>
        <dbReference type="ARBA" id="ARBA00023251"/>
    </source>
</evidence>
<dbReference type="OrthoDB" id="9804819at2"/>
<dbReference type="PANTHER" id="PTHR42711:SF19">
    <property type="entry name" value="DOXORUBICIN RESISTANCE ATP-BINDING PROTEIN DRRA"/>
    <property type="match status" value="1"/>
</dbReference>
<dbReference type="Gene3D" id="3.40.50.300">
    <property type="entry name" value="P-loop containing nucleotide triphosphate hydrolases"/>
    <property type="match status" value="1"/>
</dbReference>
<dbReference type="SUPFAM" id="SSF52540">
    <property type="entry name" value="P-loop containing nucleoside triphosphate hydrolases"/>
    <property type="match status" value="1"/>
</dbReference>
<evidence type="ECO:0000256" key="6">
    <source>
        <dbReference type="SAM" id="MobiDB-lite"/>
    </source>
</evidence>
<evidence type="ECO:0000259" key="7">
    <source>
        <dbReference type="PROSITE" id="PS50893"/>
    </source>
</evidence>
<comment type="caution">
    <text evidence="8">The sequence shown here is derived from an EMBL/GenBank/DDBJ whole genome shotgun (WGS) entry which is preliminary data.</text>
</comment>
<reference evidence="8 9" key="1">
    <citation type="submission" date="2018-12" db="EMBL/GenBank/DDBJ databases">
        <authorList>
            <person name="Li F."/>
        </authorList>
    </citation>
    <scope>NUCLEOTIDE SEQUENCE [LARGE SCALE GENOMIC DNA]</scope>
    <source>
        <strain evidence="8 9">8H24J-4-2</strain>
    </source>
</reference>
<evidence type="ECO:0000313" key="8">
    <source>
        <dbReference type="EMBL" id="RWZ64465.1"/>
    </source>
</evidence>
<dbReference type="Pfam" id="PF00005">
    <property type="entry name" value="ABC_tran"/>
    <property type="match status" value="1"/>
</dbReference>
<name>A0A3S4B7L7_9MICO</name>
<dbReference type="AlphaFoldDB" id="A0A3S4B7L7"/>
<dbReference type="GO" id="GO:0016887">
    <property type="term" value="F:ATP hydrolysis activity"/>
    <property type="evidence" value="ECO:0007669"/>
    <property type="project" value="InterPro"/>
</dbReference>
<dbReference type="Proteomes" id="UP000288603">
    <property type="component" value="Unassembled WGS sequence"/>
</dbReference>
<dbReference type="PROSITE" id="PS50893">
    <property type="entry name" value="ABC_TRANSPORTER_2"/>
    <property type="match status" value="1"/>
</dbReference>
<keyword evidence="5" id="KW-0046">Antibiotic resistance</keyword>
<feature type="domain" description="ABC transporter" evidence="7">
    <location>
        <begin position="34"/>
        <end position="264"/>
    </location>
</feature>
<dbReference type="CDD" id="cd03230">
    <property type="entry name" value="ABC_DR_subfamily_A"/>
    <property type="match status" value="1"/>
</dbReference>
<evidence type="ECO:0000313" key="9">
    <source>
        <dbReference type="Proteomes" id="UP000288603"/>
    </source>
</evidence>
<feature type="region of interest" description="Disordered" evidence="6">
    <location>
        <begin position="1"/>
        <end position="26"/>
    </location>
</feature>
<protein>
    <submittedName>
        <fullName evidence="8">ABC transporter ATP-binding protein</fullName>
    </submittedName>
</protein>
<accession>A0A3S4B7L7</accession>
<evidence type="ECO:0000256" key="3">
    <source>
        <dbReference type="ARBA" id="ARBA00022741"/>
    </source>
</evidence>
<dbReference type="EMBL" id="RZNC01000002">
    <property type="protein sequence ID" value="RWZ64465.1"/>
    <property type="molecule type" value="Genomic_DNA"/>
</dbReference>
<dbReference type="GO" id="GO:0005886">
    <property type="term" value="C:plasma membrane"/>
    <property type="evidence" value="ECO:0007669"/>
    <property type="project" value="UniProtKB-SubCell"/>
</dbReference>
<evidence type="ECO:0000256" key="1">
    <source>
        <dbReference type="ARBA" id="ARBA00004202"/>
    </source>
</evidence>
<comment type="subcellular location">
    <subcellularLocation>
        <location evidence="1">Cell membrane</location>
        <topology evidence="1">Peripheral membrane protein</topology>
    </subcellularLocation>
</comment>
<proteinExistence type="predicted"/>
<keyword evidence="3" id="KW-0547">Nucleotide-binding</keyword>
<keyword evidence="4 8" id="KW-0067">ATP-binding</keyword>
<keyword evidence="2" id="KW-0813">Transport</keyword>
<dbReference type="SMART" id="SM00382">
    <property type="entry name" value="AAA"/>
    <property type="match status" value="1"/>
</dbReference>
<dbReference type="GO" id="GO:0005524">
    <property type="term" value="F:ATP binding"/>
    <property type="evidence" value="ECO:0007669"/>
    <property type="project" value="UniProtKB-KW"/>
</dbReference>
<dbReference type="InterPro" id="IPR003439">
    <property type="entry name" value="ABC_transporter-like_ATP-bd"/>
</dbReference>